<dbReference type="GO" id="GO:1902201">
    <property type="term" value="P:negative regulation of bacterial-type flagellum-dependent cell motility"/>
    <property type="evidence" value="ECO:0007669"/>
    <property type="project" value="TreeGrafter"/>
</dbReference>
<comment type="cofactor">
    <cofactor evidence="1">
        <name>Mg(2+)</name>
        <dbReference type="ChEBI" id="CHEBI:18420"/>
    </cofactor>
</comment>
<dbReference type="RefSeq" id="WP_077280383.1">
    <property type="nucleotide sequence ID" value="NZ_MVBK01000163.1"/>
</dbReference>
<name>A0A1V3N5Y9_9GAMM</name>
<dbReference type="InterPro" id="IPR000160">
    <property type="entry name" value="GGDEF_dom"/>
</dbReference>
<feature type="non-terminal residue" evidence="6">
    <location>
        <position position="423"/>
    </location>
</feature>
<evidence type="ECO:0000259" key="5">
    <source>
        <dbReference type="PROSITE" id="PS50887"/>
    </source>
</evidence>
<evidence type="ECO:0000256" key="4">
    <source>
        <dbReference type="SAM" id="Coils"/>
    </source>
</evidence>
<dbReference type="InterPro" id="IPR050469">
    <property type="entry name" value="Diguanylate_Cyclase"/>
</dbReference>
<dbReference type="AlphaFoldDB" id="A0A1V3N5Y9"/>
<dbReference type="STRING" id="108003.B1C78_17330"/>
<feature type="domain" description="GGDEF" evidence="5">
    <location>
        <begin position="322"/>
        <end position="423"/>
    </location>
</feature>
<dbReference type="Pfam" id="PF00990">
    <property type="entry name" value="GGDEF"/>
    <property type="match status" value="1"/>
</dbReference>
<dbReference type="PANTHER" id="PTHR45138">
    <property type="entry name" value="REGULATORY COMPONENTS OF SENSORY TRANSDUCTION SYSTEM"/>
    <property type="match status" value="1"/>
</dbReference>
<dbReference type="CDD" id="cd01949">
    <property type="entry name" value="GGDEF"/>
    <property type="match status" value="1"/>
</dbReference>
<dbReference type="GO" id="GO:0005886">
    <property type="term" value="C:plasma membrane"/>
    <property type="evidence" value="ECO:0007669"/>
    <property type="project" value="TreeGrafter"/>
</dbReference>
<dbReference type="InterPro" id="IPR029787">
    <property type="entry name" value="Nucleotide_cyclase"/>
</dbReference>
<evidence type="ECO:0000313" key="7">
    <source>
        <dbReference type="Proteomes" id="UP000189462"/>
    </source>
</evidence>
<organism evidence="6 7">
    <name type="scientific">Thioalkalivibrio denitrificans</name>
    <dbReference type="NCBI Taxonomy" id="108003"/>
    <lineage>
        <taxon>Bacteria</taxon>
        <taxon>Pseudomonadati</taxon>
        <taxon>Pseudomonadota</taxon>
        <taxon>Gammaproteobacteria</taxon>
        <taxon>Chromatiales</taxon>
        <taxon>Ectothiorhodospiraceae</taxon>
        <taxon>Thioalkalivibrio</taxon>
    </lineage>
</organism>
<comment type="caution">
    <text evidence="6">The sequence shown here is derived from an EMBL/GenBank/DDBJ whole genome shotgun (WGS) entry which is preliminary data.</text>
</comment>
<reference evidence="6 7" key="1">
    <citation type="submission" date="2017-02" db="EMBL/GenBank/DDBJ databases">
        <title>Genomic diversity within the haloalkaliphilic genus Thioalkalivibrio.</title>
        <authorList>
            <person name="Ahn A.-C."/>
            <person name="Meier-Kolthoff J."/>
            <person name="Overmars L."/>
            <person name="Richter M."/>
            <person name="Woyke T."/>
            <person name="Sorokin D.Y."/>
            <person name="Muyzer G."/>
        </authorList>
    </citation>
    <scope>NUCLEOTIDE SEQUENCE [LARGE SCALE GENOMIC DNA]</scope>
    <source>
        <strain evidence="6 7">ALJD</strain>
    </source>
</reference>
<evidence type="ECO:0000313" key="6">
    <source>
        <dbReference type="EMBL" id="OOG20507.1"/>
    </source>
</evidence>
<dbReference type="PROSITE" id="PS50887">
    <property type="entry name" value="GGDEF"/>
    <property type="match status" value="1"/>
</dbReference>
<dbReference type="InterPro" id="IPR043128">
    <property type="entry name" value="Rev_trsase/Diguanyl_cyclase"/>
</dbReference>
<keyword evidence="7" id="KW-1185">Reference proteome</keyword>
<dbReference type="EMBL" id="MVBK01000163">
    <property type="protein sequence ID" value="OOG20507.1"/>
    <property type="molecule type" value="Genomic_DNA"/>
</dbReference>
<evidence type="ECO:0000256" key="1">
    <source>
        <dbReference type="ARBA" id="ARBA00001946"/>
    </source>
</evidence>
<dbReference type="InterPro" id="IPR048516">
    <property type="entry name" value="DGCcoil"/>
</dbReference>
<dbReference type="Pfam" id="PF20975">
    <property type="entry name" value="DGCcoil"/>
    <property type="match status" value="1"/>
</dbReference>
<dbReference type="PANTHER" id="PTHR45138:SF9">
    <property type="entry name" value="DIGUANYLATE CYCLASE DGCM-RELATED"/>
    <property type="match status" value="1"/>
</dbReference>
<feature type="coiled-coil region" evidence="4">
    <location>
        <begin position="250"/>
        <end position="291"/>
    </location>
</feature>
<accession>A0A1V3N5Y9</accession>
<dbReference type="OrthoDB" id="9812260at2"/>
<dbReference type="SMART" id="SM00267">
    <property type="entry name" value="GGDEF"/>
    <property type="match status" value="1"/>
</dbReference>
<protein>
    <recommendedName>
        <fullName evidence="2">diguanylate cyclase</fullName>
        <ecNumber evidence="2">2.7.7.65</ecNumber>
    </recommendedName>
</protein>
<keyword evidence="4" id="KW-0175">Coiled coil</keyword>
<dbReference type="GO" id="GO:0043709">
    <property type="term" value="P:cell adhesion involved in single-species biofilm formation"/>
    <property type="evidence" value="ECO:0007669"/>
    <property type="project" value="TreeGrafter"/>
</dbReference>
<dbReference type="Proteomes" id="UP000189462">
    <property type="component" value="Unassembled WGS sequence"/>
</dbReference>
<gene>
    <name evidence="6" type="ORF">B1C78_17330</name>
</gene>
<proteinExistence type="predicted"/>
<dbReference type="NCBIfam" id="TIGR00254">
    <property type="entry name" value="GGDEF"/>
    <property type="match status" value="1"/>
</dbReference>
<comment type="catalytic activity">
    <reaction evidence="3">
        <text>2 GTP = 3',3'-c-di-GMP + 2 diphosphate</text>
        <dbReference type="Rhea" id="RHEA:24898"/>
        <dbReference type="ChEBI" id="CHEBI:33019"/>
        <dbReference type="ChEBI" id="CHEBI:37565"/>
        <dbReference type="ChEBI" id="CHEBI:58805"/>
        <dbReference type="EC" id="2.7.7.65"/>
    </reaction>
</comment>
<sequence length="423" mass="47802">MSDQEQWKLKYLDTIRQLESEAEQIRVHEGILRRLTNHLCVTARGQNARLDGVLDELSEALKSDTAADGERLESFIARMQMAVRGAGPDTPARPGRPIADADAAPGAVTPHEIVNAMLEQLPPVPGLRDELEQLLERLDDKGSRPDWPTLLSGMADVLREQCLRAQRERRELESFLKEVTDRLGEFDAFLTGHEDALDTARGEGAALEMRIRDEVQDLHNDMAVADSLDQLRGLVSEHLDAISEHVRGFRELEERRCQDHKMRAERLRQRIVQLEHETQSLRRTMEDERQLALVDQLTGIPNRQAFDERMRQEYSRWKRFGTPLTLLIWDVDNFKAINDSYGHKAGDKVIRAVAQALHKRVRETDFAARYGGEEFVMLLSGAAGHEALGVAEGIRSEIQALGFHFRGDRVPITISAGLAAFGE</sequence>
<dbReference type="Gene3D" id="3.30.70.270">
    <property type="match status" value="1"/>
</dbReference>
<dbReference type="EC" id="2.7.7.65" evidence="2"/>
<evidence type="ECO:0000256" key="2">
    <source>
        <dbReference type="ARBA" id="ARBA00012528"/>
    </source>
</evidence>
<evidence type="ECO:0000256" key="3">
    <source>
        <dbReference type="ARBA" id="ARBA00034247"/>
    </source>
</evidence>
<dbReference type="FunFam" id="3.30.70.270:FF:000001">
    <property type="entry name" value="Diguanylate cyclase domain protein"/>
    <property type="match status" value="1"/>
</dbReference>
<dbReference type="SUPFAM" id="SSF55073">
    <property type="entry name" value="Nucleotide cyclase"/>
    <property type="match status" value="1"/>
</dbReference>
<dbReference type="GO" id="GO:0052621">
    <property type="term" value="F:diguanylate cyclase activity"/>
    <property type="evidence" value="ECO:0007669"/>
    <property type="project" value="UniProtKB-EC"/>
</dbReference>